<dbReference type="OrthoDB" id="7735550at2759"/>
<evidence type="ECO:0000313" key="4">
    <source>
        <dbReference type="Proteomes" id="UP000507470"/>
    </source>
</evidence>
<feature type="domain" description="Fibrinogen C-terminal" evidence="2">
    <location>
        <begin position="102"/>
        <end position="314"/>
    </location>
</feature>
<dbReference type="InterPro" id="IPR020837">
    <property type="entry name" value="Fibrinogen_CS"/>
</dbReference>
<dbReference type="PROSITE" id="PS51406">
    <property type="entry name" value="FIBRINOGEN_C_2"/>
    <property type="match status" value="1"/>
</dbReference>
<keyword evidence="4" id="KW-1185">Reference proteome</keyword>
<dbReference type="AlphaFoldDB" id="A0A6J7ZYI8"/>
<dbReference type="Gene3D" id="3.90.215.10">
    <property type="entry name" value="Gamma Fibrinogen, chain A, domain 1"/>
    <property type="match status" value="1"/>
</dbReference>
<dbReference type="SUPFAM" id="SSF56496">
    <property type="entry name" value="Fibrinogen C-terminal domain-like"/>
    <property type="match status" value="1"/>
</dbReference>
<name>A0A6J7ZYI8_MYTCO</name>
<dbReference type="InterPro" id="IPR002181">
    <property type="entry name" value="Fibrinogen_a/b/g_C_dom"/>
</dbReference>
<dbReference type="SMART" id="SM00186">
    <property type="entry name" value="FBG"/>
    <property type="match status" value="1"/>
</dbReference>
<organism evidence="3 4">
    <name type="scientific">Mytilus coruscus</name>
    <name type="common">Sea mussel</name>
    <dbReference type="NCBI Taxonomy" id="42192"/>
    <lineage>
        <taxon>Eukaryota</taxon>
        <taxon>Metazoa</taxon>
        <taxon>Spiralia</taxon>
        <taxon>Lophotrochozoa</taxon>
        <taxon>Mollusca</taxon>
        <taxon>Bivalvia</taxon>
        <taxon>Autobranchia</taxon>
        <taxon>Pteriomorphia</taxon>
        <taxon>Mytilida</taxon>
        <taxon>Mytiloidea</taxon>
        <taxon>Mytilidae</taxon>
        <taxon>Mytilinae</taxon>
        <taxon>Mytilus</taxon>
    </lineage>
</organism>
<reference evidence="3 4" key="1">
    <citation type="submission" date="2020-06" db="EMBL/GenBank/DDBJ databases">
        <authorList>
            <person name="Li R."/>
            <person name="Bekaert M."/>
        </authorList>
    </citation>
    <scope>NUCLEOTIDE SEQUENCE [LARGE SCALE GENOMIC DNA]</scope>
    <source>
        <strain evidence="4">wild</strain>
    </source>
</reference>
<dbReference type="GO" id="GO:0005615">
    <property type="term" value="C:extracellular space"/>
    <property type="evidence" value="ECO:0007669"/>
    <property type="project" value="TreeGrafter"/>
</dbReference>
<evidence type="ECO:0000313" key="3">
    <source>
        <dbReference type="EMBL" id="CAC5357757.1"/>
    </source>
</evidence>
<dbReference type="InterPro" id="IPR014716">
    <property type="entry name" value="Fibrinogen_a/b/g_C_1"/>
</dbReference>
<sequence>MNDINDMPNQYLDVEEKEDDEENMERMKKYLGASTKTSKMVKDIKSMLQGVCAYGETSDALKQIKYERQRMQNEMTSFRRSLKDVKQIIKGLKIQNRDALLKTCGGVLHDCGDLKGKGCASGMYRLHPKGESPFKGYCDMNANGGGWTVIQRRQDGSTNFYRGWEDYKNGFGDPIGEFWLGNEHIYKLTSKGRYQLRVHLQDWNGYTRYATYNTFKLGNEGSRYKLTIGGYSGNAGDSMIYNNGSQFSTKDKGSSCAKSTFGAWWYKNCTYSNLNGEYLRGKTSGKGSDRGVAWYHWKGWNNSLRKSTMMIRKY</sequence>
<dbReference type="PANTHER" id="PTHR19143">
    <property type="entry name" value="FIBRINOGEN/TENASCIN/ANGIOPOEITIN"/>
    <property type="match status" value="1"/>
</dbReference>
<accession>A0A6J7ZYI8</accession>
<dbReference type="PANTHER" id="PTHR19143:SF458">
    <property type="entry name" value="FIBRINOGEN C-TERMINAL DOMAIN-CONTAINING PROTEIN-RELATED"/>
    <property type="match status" value="1"/>
</dbReference>
<dbReference type="CDD" id="cd00087">
    <property type="entry name" value="FReD"/>
    <property type="match status" value="1"/>
</dbReference>
<dbReference type="InterPro" id="IPR036056">
    <property type="entry name" value="Fibrinogen-like_C"/>
</dbReference>
<dbReference type="Proteomes" id="UP000507470">
    <property type="component" value="Unassembled WGS sequence"/>
</dbReference>
<proteinExistence type="predicted"/>
<dbReference type="EMBL" id="CACVKT020000232">
    <property type="protein sequence ID" value="CAC5357757.1"/>
    <property type="molecule type" value="Genomic_DNA"/>
</dbReference>
<gene>
    <name evidence="3" type="ORF">MCOR_1285</name>
</gene>
<evidence type="ECO:0000259" key="2">
    <source>
        <dbReference type="PROSITE" id="PS51406"/>
    </source>
</evidence>
<protein>
    <recommendedName>
        <fullName evidence="2">Fibrinogen C-terminal domain-containing protein</fullName>
    </recommendedName>
</protein>
<dbReference type="FunFam" id="3.90.215.10:FF:000001">
    <property type="entry name" value="Tenascin isoform 1"/>
    <property type="match status" value="1"/>
</dbReference>
<dbReference type="NCBIfam" id="NF040941">
    <property type="entry name" value="GGGWT_bact"/>
    <property type="match status" value="1"/>
</dbReference>
<dbReference type="InterPro" id="IPR050373">
    <property type="entry name" value="Fibrinogen_C-term_domain"/>
</dbReference>
<dbReference type="Pfam" id="PF00147">
    <property type="entry name" value="Fibrinogen_C"/>
    <property type="match status" value="1"/>
</dbReference>
<keyword evidence="1" id="KW-1015">Disulfide bond</keyword>
<dbReference type="PROSITE" id="PS00514">
    <property type="entry name" value="FIBRINOGEN_C_1"/>
    <property type="match status" value="1"/>
</dbReference>
<evidence type="ECO:0000256" key="1">
    <source>
        <dbReference type="ARBA" id="ARBA00023157"/>
    </source>
</evidence>